<dbReference type="AlphaFoldDB" id="A0A504X188"/>
<gene>
    <name evidence="2" type="ORF">CGC20_8715</name>
</gene>
<sequence length="189" mass="19993">MLMNGDSKNALGAATAAAMLSGPRVQDRRHGVLCIHVSRPPTQPHQNIVRPTWDSSSLEGVVVVDDRNRCSSAPSSTSEIGVGAPGMAGFASVPATSLCTSSQGPETGWSEGRTRRASSAGTCAPPPMRRDVPSSTAVRPVRSVVRREARLLWVGPVFQMVTWACGAKQEHQTCERAQGTSSAAVPREF</sequence>
<feature type="region of interest" description="Disordered" evidence="1">
    <location>
        <begin position="99"/>
        <end position="135"/>
    </location>
</feature>
<organism evidence="2 3">
    <name type="scientific">Leishmania donovani</name>
    <dbReference type="NCBI Taxonomy" id="5661"/>
    <lineage>
        <taxon>Eukaryota</taxon>
        <taxon>Discoba</taxon>
        <taxon>Euglenozoa</taxon>
        <taxon>Kinetoplastea</taxon>
        <taxon>Metakinetoplastina</taxon>
        <taxon>Trypanosomatida</taxon>
        <taxon>Trypanosomatidae</taxon>
        <taxon>Leishmaniinae</taxon>
        <taxon>Leishmania</taxon>
    </lineage>
</organism>
<accession>A0A504X188</accession>
<dbReference type="EMBL" id="RHLD01000033">
    <property type="protein sequence ID" value="TPP41758.1"/>
    <property type="molecule type" value="Genomic_DNA"/>
</dbReference>
<name>A0A504X188_LEIDO</name>
<comment type="caution">
    <text evidence="2">The sequence shown here is derived from an EMBL/GenBank/DDBJ whole genome shotgun (WGS) entry which is preliminary data.</text>
</comment>
<proteinExistence type="predicted"/>
<reference evidence="3" key="1">
    <citation type="submission" date="2019-02" db="EMBL/GenBank/DDBJ databases">
        <title>FDA dAtabase for Regulatory Grade micrObial Sequences (FDA-ARGOS): Supporting development and validation of Infectious Disease Dx tests.</title>
        <authorList>
            <person name="Duncan R."/>
            <person name="Fisher C."/>
            <person name="Tallon L."/>
            <person name="Sadzewicz L."/>
            <person name="Sengamalay N."/>
            <person name="Ott S."/>
            <person name="Godinez A."/>
            <person name="Nagaraj S."/>
            <person name="Vavikolanu K."/>
            <person name="Vyas G."/>
            <person name="Nadendla S."/>
            <person name="Aluvathingal J."/>
            <person name="Sichtig H."/>
        </authorList>
    </citation>
    <scope>NUCLEOTIDE SEQUENCE [LARGE SCALE GENOMIC DNA]</scope>
    <source>
        <strain evidence="3">FDAARGOS_360</strain>
    </source>
</reference>
<protein>
    <submittedName>
        <fullName evidence="2">Uncharacterized protein</fullName>
    </submittedName>
</protein>
<evidence type="ECO:0000313" key="2">
    <source>
        <dbReference type="EMBL" id="TPP41758.1"/>
    </source>
</evidence>
<evidence type="ECO:0000256" key="1">
    <source>
        <dbReference type="SAM" id="MobiDB-lite"/>
    </source>
</evidence>
<dbReference type="Proteomes" id="UP000318821">
    <property type="component" value="Unassembled WGS sequence"/>
</dbReference>
<evidence type="ECO:0000313" key="3">
    <source>
        <dbReference type="Proteomes" id="UP000318821"/>
    </source>
</evidence>